<dbReference type="RefSeq" id="XP_004353759.1">
    <property type="nucleotide sequence ID" value="XM_004353707.1"/>
</dbReference>
<dbReference type="VEuPathDB" id="AmoebaDB:ACA1_272530"/>
<dbReference type="InterPro" id="IPR002035">
    <property type="entry name" value="VWF_A"/>
</dbReference>
<dbReference type="EMBL" id="KB007835">
    <property type="protein sequence ID" value="ELR24231.1"/>
    <property type="molecule type" value="Genomic_DNA"/>
</dbReference>
<dbReference type="OrthoDB" id="299997at2759"/>
<dbReference type="KEGG" id="acan:ACA1_272530"/>
<dbReference type="InterPro" id="IPR051266">
    <property type="entry name" value="CLCR"/>
</dbReference>
<dbReference type="Proteomes" id="UP000011083">
    <property type="component" value="Unassembled WGS sequence"/>
</dbReference>
<dbReference type="SMART" id="SM00327">
    <property type="entry name" value="VWA"/>
    <property type="match status" value="1"/>
</dbReference>
<dbReference type="GeneID" id="14925244"/>
<reference evidence="2 3" key="1">
    <citation type="journal article" date="2013" name="Genome Biol.">
        <title>Genome of Acanthamoeba castellanii highlights extensive lateral gene transfer and early evolution of tyrosine kinase signaling.</title>
        <authorList>
            <person name="Clarke M."/>
            <person name="Lohan A.J."/>
            <person name="Liu B."/>
            <person name="Lagkouvardos I."/>
            <person name="Roy S."/>
            <person name="Zafar N."/>
            <person name="Bertelli C."/>
            <person name="Schilde C."/>
            <person name="Kianianmomeni A."/>
            <person name="Burglin T.R."/>
            <person name="Frech C."/>
            <person name="Turcotte B."/>
            <person name="Kopec K.O."/>
            <person name="Synnott J.M."/>
            <person name="Choo C."/>
            <person name="Paponov I."/>
            <person name="Finkler A."/>
            <person name="Soon Heng Tan C."/>
            <person name="Hutchins A.P."/>
            <person name="Weinmeier T."/>
            <person name="Rattei T."/>
            <person name="Chu J.S."/>
            <person name="Gimenez G."/>
            <person name="Irimia M."/>
            <person name="Rigden D.J."/>
            <person name="Fitzpatrick D.A."/>
            <person name="Lorenzo-Morales J."/>
            <person name="Bateman A."/>
            <person name="Chiu C.H."/>
            <person name="Tang P."/>
            <person name="Hegemann P."/>
            <person name="Fromm H."/>
            <person name="Raoult D."/>
            <person name="Greub G."/>
            <person name="Miranda-Saavedra D."/>
            <person name="Chen N."/>
            <person name="Nash P."/>
            <person name="Ginger M.L."/>
            <person name="Horn M."/>
            <person name="Schaap P."/>
            <person name="Caler L."/>
            <person name="Loftus B."/>
        </authorList>
    </citation>
    <scope>NUCLEOTIDE SEQUENCE [LARGE SCALE GENOMIC DNA]</scope>
    <source>
        <strain evidence="2 3">Neff</strain>
    </source>
</reference>
<protein>
    <submittedName>
        <fullName evidence="2">von Willebrand factor type A domain containing protein</fullName>
    </submittedName>
</protein>
<keyword evidence="3" id="KW-1185">Reference proteome</keyword>
<dbReference type="Pfam" id="PF13519">
    <property type="entry name" value="VWA_2"/>
    <property type="match status" value="1"/>
</dbReference>
<evidence type="ECO:0000259" key="1">
    <source>
        <dbReference type="PROSITE" id="PS50234"/>
    </source>
</evidence>
<dbReference type="STRING" id="1257118.L8HIL5"/>
<evidence type="ECO:0000313" key="3">
    <source>
        <dbReference type="Proteomes" id="UP000011083"/>
    </source>
</evidence>
<dbReference type="Gene3D" id="3.40.50.410">
    <property type="entry name" value="von Willebrand factor, type A domain"/>
    <property type="match status" value="1"/>
</dbReference>
<accession>L8HIL5</accession>
<proteinExistence type="predicted"/>
<dbReference type="PANTHER" id="PTHR10579">
    <property type="entry name" value="CALCIUM-ACTIVATED CHLORIDE CHANNEL REGULATOR"/>
    <property type="match status" value="1"/>
</dbReference>
<feature type="domain" description="VWFA" evidence="1">
    <location>
        <begin position="92"/>
        <end position="277"/>
    </location>
</feature>
<name>L8HIL5_ACACF</name>
<gene>
    <name evidence="2" type="ORF">ACA1_272530</name>
</gene>
<dbReference type="PANTHER" id="PTHR10579:SF43">
    <property type="entry name" value="ZINC FINGER (C3HC4-TYPE RING FINGER) FAMILY PROTEIN"/>
    <property type="match status" value="1"/>
</dbReference>
<dbReference type="OMA" id="ITDAMPN"/>
<sequence length="627" mass="68526">MDCLAGAQDIGNFNVVLSNGQLPSESSITHEGMFNEHFFAVGSETEKPFSCQWFTAVSPDPLSGEVEYWVGCGLRGRLDGEGIRKYGRPRLNLVLVLDISGSMSNPFRSGDAKNMLEVAKDCVVALIDHLTPEDSFGLVAFDTSVEVVQELASMKTLDVAAFKEKLFKLQPRGGTDMELGINGGAKLFEGLANEAGTGKQNRMMFLTDAQPNSGSTSPDSLMGICKANAETRKIYTSFFGLGVDFGVELVEAISHIPACNYFTVQSPKEFKQLMDRDFDYIVTPSCFNVQFTDPGHEIPQQGVLLEILSTFPSPKENDDQTKGGIVLIKLKKPQQQAGEAELKVVVSYDDADGKHYSDENTIAVSLAAVNGKGYYSGSAIRKAIALARFVNIMKWWIRDTSSGKSDASSASVSQAAGVPVPPVDPLKGNSWTPLAVSKHYKAAFAEFLSHYERELEALADAEGGEESEDHQHLAEHTQKLLGLINNVSAEEIDASMHAVLTDEEVESGSVDSQELRKRVEVALGTGTRAVDLADKQYCFDQEVKRRIKEILVRKLTAAVTAEGENNLRADQSKREALAERIAGFALARKDSAGKEQWQRIALSELEKLLPTVQQPKKGLIDQLKGWF</sequence>
<dbReference type="SUPFAM" id="SSF53300">
    <property type="entry name" value="vWA-like"/>
    <property type="match status" value="1"/>
</dbReference>
<organism evidence="2 3">
    <name type="scientific">Acanthamoeba castellanii (strain ATCC 30010 / Neff)</name>
    <dbReference type="NCBI Taxonomy" id="1257118"/>
    <lineage>
        <taxon>Eukaryota</taxon>
        <taxon>Amoebozoa</taxon>
        <taxon>Discosea</taxon>
        <taxon>Longamoebia</taxon>
        <taxon>Centramoebida</taxon>
        <taxon>Acanthamoebidae</taxon>
        <taxon>Acanthamoeba</taxon>
    </lineage>
</organism>
<dbReference type="AlphaFoldDB" id="L8HIL5"/>
<evidence type="ECO:0000313" key="2">
    <source>
        <dbReference type="EMBL" id="ELR24231.1"/>
    </source>
</evidence>
<dbReference type="PROSITE" id="PS50234">
    <property type="entry name" value="VWFA"/>
    <property type="match status" value="1"/>
</dbReference>
<dbReference type="InterPro" id="IPR036465">
    <property type="entry name" value="vWFA_dom_sf"/>
</dbReference>